<sequence>MAIMNWLTNLFTGSVREPLQVVSEIIDELYTSEEEVLEQHVIKARLLNKQSEIQAHINSVQASHRSRFVAGARPFLMWVCGLGFLFAFVINPILQWLFPEHGVPVLPLDVMLELTLGMLGLAGLRTIEKLKGVAK</sequence>
<feature type="transmembrane region" description="Helical" evidence="1">
    <location>
        <begin position="110"/>
        <end position="127"/>
    </location>
</feature>
<keyword evidence="1" id="KW-0472">Membrane</keyword>
<organism evidence="2 3">
    <name type="scientific">Pseudoalteromonas luteoviolacea</name>
    <dbReference type="NCBI Taxonomy" id="43657"/>
    <lineage>
        <taxon>Bacteria</taxon>
        <taxon>Pseudomonadati</taxon>
        <taxon>Pseudomonadota</taxon>
        <taxon>Gammaproteobacteria</taxon>
        <taxon>Alteromonadales</taxon>
        <taxon>Pseudoalteromonadaceae</taxon>
        <taxon>Pseudoalteromonas</taxon>
    </lineage>
</organism>
<accession>A0A0C1MTZ8</accession>
<evidence type="ECO:0000313" key="2">
    <source>
        <dbReference type="EMBL" id="KID58253.1"/>
    </source>
</evidence>
<dbReference type="InterPro" id="IPR021497">
    <property type="entry name" value="GTA_holin_3TM"/>
</dbReference>
<dbReference type="AlphaFoldDB" id="A0A0C1MTZ8"/>
<feature type="transmembrane region" description="Helical" evidence="1">
    <location>
        <begin position="75"/>
        <end position="98"/>
    </location>
</feature>
<name>A0A0C1MTZ8_9GAMM</name>
<keyword evidence="1" id="KW-0812">Transmembrane</keyword>
<dbReference type="OrthoDB" id="1433389at2"/>
<proteinExistence type="predicted"/>
<keyword evidence="1" id="KW-1133">Transmembrane helix</keyword>
<reference evidence="2 3" key="1">
    <citation type="submission" date="2014-12" db="EMBL/GenBank/DDBJ databases">
        <title>Draft Genome Sequence of Pseudoalteromonas luteoviolacea HI1.</title>
        <authorList>
            <person name="Asahina A.Y."/>
            <person name="Hadfield M.G."/>
        </authorList>
    </citation>
    <scope>NUCLEOTIDE SEQUENCE [LARGE SCALE GENOMIC DNA]</scope>
    <source>
        <strain evidence="2 3">HI1</strain>
    </source>
</reference>
<evidence type="ECO:0000256" key="1">
    <source>
        <dbReference type="SAM" id="Phobius"/>
    </source>
</evidence>
<evidence type="ECO:0008006" key="4">
    <source>
        <dbReference type="Google" id="ProtNLM"/>
    </source>
</evidence>
<evidence type="ECO:0000313" key="3">
    <source>
        <dbReference type="Proteomes" id="UP000031327"/>
    </source>
</evidence>
<dbReference type="EMBL" id="JWIC01000004">
    <property type="protein sequence ID" value="KID58253.1"/>
    <property type="molecule type" value="Genomic_DNA"/>
</dbReference>
<comment type="caution">
    <text evidence="2">The sequence shown here is derived from an EMBL/GenBank/DDBJ whole genome shotgun (WGS) entry which is preliminary data.</text>
</comment>
<protein>
    <recommendedName>
        <fullName evidence="4">Holin</fullName>
    </recommendedName>
</protein>
<dbReference type="Pfam" id="PF11351">
    <property type="entry name" value="GTA_holin_3TM"/>
    <property type="match status" value="1"/>
</dbReference>
<dbReference type="Proteomes" id="UP000031327">
    <property type="component" value="Unassembled WGS sequence"/>
</dbReference>
<gene>
    <name evidence="2" type="ORF">JF50_06110</name>
</gene>